<gene>
    <name evidence="1" type="ORF">K0M31_013362</name>
</gene>
<evidence type="ECO:0000313" key="2">
    <source>
        <dbReference type="Proteomes" id="UP001177670"/>
    </source>
</evidence>
<dbReference type="AlphaFoldDB" id="A0AA40KGI2"/>
<evidence type="ECO:0000313" key="1">
    <source>
        <dbReference type="EMBL" id="KAK1119539.1"/>
    </source>
</evidence>
<name>A0AA40KGI2_9HYME</name>
<organism evidence="1 2">
    <name type="scientific">Melipona bicolor</name>
    <dbReference type="NCBI Taxonomy" id="60889"/>
    <lineage>
        <taxon>Eukaryota</taxon>
        <taxon>Metazoa</taxon>
        <taxon>Ecdysozoa</taxon>
        <taxon>Arthropoda</taxon>
        <taxon>Hexapoda</taxon>
        <taxon>Insecta</taxon>
        <taxon>Pterygota</taxon>
        <taxon>Neoptera</taxon>
        <taxon>Endopterygota</taxon>
        <taxon>Hymenoptera</taxon>
        <taxon>Apocrita</taxon>
        <taxon>Aculeata</taxon>
        <taxon>Apoidea</taxon>
        <taxon>Anthophila</taxon>
        <taxon>Apidae</taxon>
        <taxon>Melipona</taxon>
    </lineage>
</organism>
<reference evidence="1" key="1">
    <citation type="submission" date="2021-10" db="EMBL/GenBank/DDBJ databases">
        <title>Melipona bicolor Genome sequencing and assembly.</title>
        <authorList>
            <person name="Araujo N.S."/>
            <person name="Arias M.C."/>
        </authorList>
    </citation>
    <scope>NUCLEOTIDE SEQUENCE</scope>
    <source>
        <strain evidence="1">USP_2M_L1-L4_2017</strain>
        <tissue evidence="1">Whole body</tissue>
    </source>
</reference>
<comment type="caution">
    <text evidence="1">The sequence shown here is derived from an EMBL/GenBank/DDBJ whole genome shotgun (WGS) entry which is preliminary data.</text>
</comment>
<proteinExistence type="predicted"/>
<keyword evidence="2" id="KW-1185">Reference proteome</keyword>
<protein>
    <submittedName>
        <fullName evidence="1">Uncharacterized protein</fullName>
    </submittedName>
</protein>
<dbReference type="EMBL" id="JAHYIQ010000036">
    <property type="protein sequence ID" value="KAK1119539.1"/>
    <property type="molecule type" value="Genomic_DNA"/>
</dbReference>
<dbReference type="Proteomes" id="UP001177670">
    <property type="component" value="Unassembled WGS sequence"/>
</dbReference>
<sequence length="121" mass="13274">MVWHRAWNRRGGDRSIAKGAFPDLMVPPPPPVPPSLPVLALLVSYGSLDVSSEALILIGGTAVVIVQRTWRFTLRESQCDRCGSTGGYMRNDLVSNSVPRERGSDIVIKAILPLVVIEPRR</sequence>
<accession>A0AA40KGI2</accession>